<feature type="domain" description="Mce/MlaD" evidence="2">
    <location>
        <begin position="44"/>
        <end position="119"/>
    </location>
</feature>
<dbReference type="Pfam" id="PF02470">
    <property type="entry name" value="MlaD"/>
    <property type="match status" value="1"/>
</dbReference>
<evidence type="ECO:0000256" key="1">
    <source>
        <dbReference type="SAM" id="MobiDB-lite"/>
    </source>
</evidence>
<accession>W7IRA0</accession>
<reference evidence="4 5" key="1">
    <citation type="journal article" date="2014" name="Genome Announc.">
        <title>Draft Genome Sequence of the Antitrypanosomally Active Sponge-Associated Bacterium Actinokineospora sp. Strain EG49.</title>
        <authorList>
            <person name="Harjes J."/>
            <person name="Ryu T."/>
            <person name="Abdelmohsen U.R."/>
            <person name="Moitinho-Silva L."/>
            <person name="Horn H."/>
            <person name="Ravasi T."/>
            <person name="Hentschel U."/>
        </authorList>
    </citation>
    <scope>NUCLEOTIDE SEQUENCE [LARGE SCALE GENOMIC DNA]</scope>
    <source>
        <strain evidence="4 5">EG49</strain>
    </source>
</reference>
<dbReference type="InterPro" id="IPR052336">
    <property type="entry name" value="MlaD_Phospholipid_Transporter"/>
</dbReference>
<feature type="domain" description="Mammalian cell entry C-terminal" evidence="3">
    <location>
        <begin position="129"/>
        <end position="301"/>
    </location>
</feature>
<evidence type="ECO:0000313" key="5">
    <source>
        <dbReference type="Proteomes" id="UP000019277"/>
    </source>
</evidence>
<comment type="caution">
    <text evidence="4">The sequence shown here is derived from an EMBL/GenBank/DDBJ whole genome shotgun (WGS) entry which is preliminary data.</text>
</comment>
<feature type="region of interest" description="Disordered" evidence="1">
    <location>
        <begin position="344"/>
        <end position="413"/>
    </location>
</feature>
<dbReference type="eggNOG" id="COG1463">
    <property type="taxonomic scope" value="Bacteria"/>
</dbReference>
<dbReference type="PANTHER" id="PTHR33371:SF15">
    <property type="entry name" value="LIPOPROTEIN LPRN"/>
    <property type="match status" value="1"/>
</dbReference>
<dbReference type="PANTHER" id="PTHR33371">
    <property type="entry name" value="INTERMEMBRANE PHOSPHOLIPID TRANSPORT SYSTEM BINDING PROTEIN MLAD-RELATED"/>
    <property type="match status" value="1"/>
</dbReference>
<feature type="compositionally biased region" description="Pro residues" evidence="1">
    <location>
        <begin position="367"/>
        <end position="396"/>
    </location>
</feature>
<dbReference type="InterPro" id="IPR003399">
    <property type="entry name" value="Mce/MlaD"/>
</dbReference>
<dbReference type="RefSeq" id="WP_052020784.1">
    <property type="nucleotide sequence ID" value="NZ_AYXG01000043.1"/>
</dbReference>
<dbReference type="EMBL" id="AYXG01000043">
    <property type="protein sequence ID" value="EWC63535.1"/>
    <property type="molecule type" value="Genomic_DNA"/>
</dbReference>
<keyword evidence="5" id="KW-1185">Reference proteome</keyword>
<evidence type="ECO:0000259" key="3">
    <source>
        <dbReference type="Pfam" id="PF11887"/>
    </source>
</evidence>
<organism evidence="4 5">
    <name type="scientific">Actinokineospora spheciospongiae</name>
    <dbReference type="NCBI Taxonomy" id="909613"/>
    <lineage>
        <taxon>Bacteria</taxon>
        <taxon>Bacillati</taxon>
        <taxon>Actinomycetota</taxon>
        <taxon>Actinomycetes</taxon>
        <taxon>Pseudonocardiales</taxon>
        <taxon>Pseudonocardiaceae</taxon>
        <taxon>Actinokineospora</taxon>
    </lineage>
</organism>
<dbReference type="PROSITE" id="PS51257">
    <property type="entry name" value="PROKAR_LIPOPROTEIN"/>
    <property type="match status" value="1"/>
</dbReference>
<evidence type="ECO:0000259" key="2">
    <source>
        <dbReference type="Pfam" id="PF02470"/>
    </source>
</evidence>
<dbReference type="InterPro" id="IPR024516">
    <property type="entry name" value="Mce_C"/>
</dbReference>
<feature type="compositionally biased region" description="Low complexity" evidence="1">
    <location>
        <begin position="397"/>
        <end position="413"/>
    </location>
</feature>
<gene>
    <name evidence="4" type="ORF">UO65_1212</name>
</gene>
<dbReference type="Pfam" id="PF11887">
    <property type="entry name" value="Mce4_CUP1"/>
    <property type="match status" value="1"/>
</dbReference>
<dbReference type="OrthoDB" id="9774928at2"/>
<dbReference type="PATRIC" id="fig|909613.9.peg.1230"/>
<protein>
    <submittedName>
        <fullName evidence="4">MCE-family lipoprotein LprK (MCE-family lipoprotein Mce1e)</fullName>
    </submittedName>
</protein>
<proteinExistence type="predicted"/>
<keyword evidence="4" id="KW-0449">Lipoprotein</keyword>
<dbReference type="GO" id="GO:0005576">
    <property type="term" value="C:extracellular region"/>
    <property type="evidence" value="ECO:0007669"/>
    <property type="project" value="TreeGrafter"/>
</dbReference>
<evidence type="ECO:0000313" key="4">
    <source>
        <dbReference type="EMBL" id="EWC63535.1"/>
    </source>
</evidence>
<dbReference type="STRING" id="909613.UO65_1212"/>
<dbReference type="NCBIfam" id="TIGR00996">
    <property type="entry name" value="Mtu_fam_mce"/>
    <property type="match status" value="1"/>
</dbReference>
<dbReference type="InterPro" id="IPR005693">
    <property type="entry name" value="Mce"/>
</dbReference>
<sequence>MGARAVATRVAAAVGAVVLTASGCGFTGVYDLPLPGGADLGDHPYTVKVEFRDVLDLVPQSAVKVDEVAVGRVDSVGFAADGWTAEVTLLVRGDVDLPANASAKLRQSSLLGEKYVELAAPPTGTAAEGRLADGAVIPVGRTNRNTEVEEVLGALSLLLNGGGVEQLRDITRELNKATEGRETDIRALLDNVNSAVTTLDAGKADITRAIDGINRLAMTLNGQRDRIVGVIDGIGPGLKVLTDQREQLVTMLQSLDSLSGVAVDTVNRSQADLVADLKALTPTLLKLGEAGNDLPKSLELLITFPFTDAAVAGVKGDYFNIYADIDLNLSNVLDNLGRSRQNPLDSLIPGIGGTPAPPAGTGATPGTPAPPLLPLPPLPGLGTPTAPPAAGAPPTPARTGLPGLLDSLLGGGA</sequence>
<name>W7IRA0_9PSEU</name>
<dbReference type="AlphaFoldDB" id="W7IRA0"/>
<dbReference type="Proteomes" id="UP000019277">
    <property type="component" value="Unassembled WGS sequence"/>
</dbReference>